<dbReference type="AlphaFoldDB" id="A0A6M3LMQ9"/>
<protein>
    <recommendedName>
        <fullName evidence="2">3D domain-containing protein</fullName>
    </recommendedName>
</protein>
<gene>
    <name evidence="1" type="ORF">MM415B03702_0008</name>
</gene>
<organism evidence="1">
    <name type="scientific">viral metagenome</name>
    <dbReference type="NCBI Taxonomy" id="1070528"/>
    <lineage>
        <taxon>unclassified sequences</taxon>
        <taxon>metagenomes</taxon>
        <taxon>organismal metagenomes</taxon>
    </lineage>
</organism>
<accession>A0A6M3LMQ9</accession>
<sequence>MKMNIRTILLVFLIASTTLISFGLKSQNDKIIALLNSMKMSEKVIVTAYHPKSRGINSDKDPTKIAIMEKPKVGYTAVISTELFELGWLNRIIYVDGYGIRRASDRMKTSVKGKRIDLCVGSKIIANKIGINNNILAVVLD</sequence>
<proteinExistence type="predicted"/>
<evidence type="ECO:0008006" key="2">
    <source>
        <dbReference type="Google" id="ProtNLM"/>
    </source>
</evidence>
<reference evidence="1" key="1">
    <citation type="submission" date="2020-03" db="EMBL/GenBank/DDBJ databases">
        <title>The deep terrestrial virosphere.</title>
        <authorList>
            <person name="Holmfeldt K."/>
            <person name="Nilsson E."/>
            <person name="Simone D."/>
            <person name="Lopez-Fernandez M."/>
            <person name="Wu X."/>
            <person name="de Brujin I."/>
            <person name="Lundin D."/>
            <person name="Andersson A."/>
            <person name="Bertilsson S."/>
            <person name="Dopson M."/>
        </authorList>
    </citation>
    <scope>NUCLEOTIDE SEQUENCE</scope>
    <source>
        <strain evidence="1">MM415B03702</strain>
    </source>
</reference>
<name>A0A6M3LMQ9_9ZZZZ</name>
<evidence type="ECO:0000313" key="1">
    <source>
        <dbReference type="EMBL" id="QJA94902.1"/>
    </source>
</evidence>
<dbReference type="EMBL" id="MT143270">
    <property type="protein sequence ID" value="QJA94902.1"/>
    <property type="molecule type" value="Genomic_DNA"/>
</dbReference>